<dbReference type="Proteomes" id="UP000182241">
    <property type="component" value="Unassembled WGS sequence"/>
</dbReference>
<feature type="region of interest" description="Disordered" evidence="1">
    <location>
        <begin position="1"/>
        <end position="85"/>
    </location>
</feature>
<evidence type="ECO:0000256" key="2">
    <source>
        <dbReference type="SAM" id="Phobius"/>
    </source>
</evidence>
<name>A0A1H4ID60_TSUTY</name>
<feature type="compositionally biased region" description="Acidic residues" evidence="1">
    <location>
        <begin position="1"/>
        <end position="38"/>
    </location>
</feature>
<proteinExistence type="predicted"/>
<feature type="compositionally biased region" description="Pro residues" evidence="1">
    <location>
        <begin position="281"/>
        <end position="291"/>
    </location>
</feature>
<dbReference type="EMBL" id="FNSA01000001">
    <property type="protein sequence ID" value="SEB31192.1"/>
    <property type="molecule type" value="Genomic_DNA"/>
</dbReference>
<reference evidence="4" key="1">
    <citation type="submission" date="2016-10" db="EMBL/GenBank/DDBJ databases">
        <authorList>
            <person name="Varghese N."/>
            <person name="Submissions S."/>
        </authorList>
    </citation>
    <scope>NUCLEOTIDE SEQUENCE [LARGE SCALE GENOMIC DNA]</scope>
    <source>
        <strain evidence="4">DSM 44234</strain>
    </source>
</reference>
<feature type="transmembrane region" description="Helical" evidence="2">
    <location>
        <begin position="92"/>
        <end position="110"/>
    </location>
</feature>
<keyword evidence="2" id="KW-1133">Transmembrane helix</keyword>
<evidence type="ECO:0000313" key="4">
    <source>
        <dbReference type="Proteomes" id="UP000182241"/>
    </source>
</evidence>
<keyword evidence="2" id="KW-0812">Transmembrane</keyword>
<feature type="compositionally biased region" description="Low complexity" evidence="1">
    <location>
        <begin position="260"/>
        <end position="280"/>
    </location>
</feature>
<feature type="region of interest" description="Disordered" evidence="1">
    <location>
        <begin position="240"/>
        <end position="291"/>
    </location>
</feature>
<dbReference type="AlphaFoldDB" id="A0A1H4ID60"/>
<keyword evidence="2" id="KW-0472">Membrane</keyword>
<sequence length="291" mass="30126">MPQEHDDPDEVAADASAPDDENSAEDDAADQAAEDAADEAAPPVSTEKPRKPGPARSATPPSGSAAARKKSLGKAPDEEPARRAPSGTLRTVLATVVVVALVAVSVLLYLQTRALDAERQEASDRARAEQIASDYAVKAATIDYRDLTPWINGLKAGATPELAKKFDSILDVMREIVTPLRITATGKASFAKTTSEVNGIYQVKVAVDVSTQNIQAPQGTLSTSTYSVSLDRNRDWIITEAGDPANPNAVLSGLGGGTGTAPSANPSAPSNPQQPATPTMPALPAPSGTPN</sequence>
<dbReference type="RefSeq" id="WP_068740257.1">
    <property type="nucleotide sequence ID" value="NZ_CBDRGN010000002.1"/>
</dbReference>
<accession>A0A1H4ID60</accession>
<evidence type="ECO:0000313" key="3">
    <source>
        <dbReference type="EMBL" id="SEB31192.1"/>
    </source>
</evidence>
<evidence type="ECO:0008006" key="5">
    <source>
        <dbReference type="Google" id="ProtNLM"/>
    </source>
</evidence>
<gene>
    <name evidence="3" type="ORF">SAMN04489793_0200</name>
</gene>
<organism evidence="3 4">
    <name type="scientific">Tsukamurella tyrosinosolvens</name>
    <dbReference type="NCBI Taxonomy" id="57704"/>
    <lineage>
        <taxon>Bacteria</taxon>
        <taxon>Bacillati</taxon>
        <taxon>Actinomycetota</taxon>
        <taxon>Actinomycetes</taxon>
        <taxon>Mycobacteriales</taxon>
        <taxon>Tsukamurellaceae</taxon>
        <taxon>Tsukamurella</taxon>
    </lineage>
</organism>
<dbReference type="STRING" id="57704.SAMN04489793_0200"/>
<keyword evidence="4" id="KW-1185">Reference proteome</keyword>
<dbReference type="OrthoDB" id="4381663at2"/>
<evidence type="ECO:0000256" key="1">
    <source>
        <dbReference type="SAM" id="MobiDB-lite"/>
    </source>
</evidence>
<protein>
    <recommendedName>
        <fullName evidence="5">Mce-associated membrane protein</fullName>
    </recommendedName>
</protein>